<comment type="caution">
    <text evidence="2">The sequence shown here is derived from an EMBL/GenBank/DDBJ whole genome shotgun (WGS) entry which is preliminary data.</text>
</comment>
<dbReference type="InterPro" id="IPR018490">
    <property type="entry name" value="cNMP-bd_dom_sf"/>
</dbReference>
<feature type="domain" description="Cyclic nucleotide-binding" evidence="1">
    <location>
        <begin position="105"/>
        <end position="153"/>
    </location>
</feature>
<gene>
    <name evidence="2" type="ORF">TeGR_g3886</name>
</gene>
<dbReference type="InterPro" id="IPR000595">
    <property type="entry name" value="cNMP-bd_dom"/>
</dbReference>
<evidence type="ECO:0000313" key="2">
    <source>
        <dbReference type="EMBL" id="GMI24386.1"/>
    </source>
</evidence>
<dbReference type="SUPFAM" id="SSF51206">
    <property type="entry name" value="cAMP-binding domain-like"/>
    <property type="match status" value="2"/>
</dbReference>
<accession>A0ABQ6ME17</accession>
<feature type="domain" description="Cyclic nucleotide-binding" evidence="1">
    <location>
        <begin position="273"/>
        <end position="383"/>
    </location>
</feature>
<dbReference type="InterPro" id="IPR014710">
    <property type="entry name" value="RmlC-like_jellyroll"/>
</dbReference>
<name>A0ABQ6ME17_9STRA</name>
<dbReference type="PANTHER" id="PTHR23011">
    <property type="entry name" value="CYCLIC NUCLEOTIDE-BINDING DOMAIN CONTAINING PROTEIN"/>
    <property type="match status" value="1"/>
</dbReference>
<dbReference type="PANTHER" id="PTHR23011:SF28">
    <property type="entry name" value="CYCLIC NUCLEOTIDE-BINDING DOMAIN CONTAINING PROTEIN"/>
    <property type="match status" value="1"/>
</dbReference>
<dbReference type="EMBL" id="BRYB01000166">
    <property type="protein sequence ID" value="GMI24386.1"/>
    <property type="molecule type" value="Genomic_DNA"/>
</dbReference>
<keyword evidence="3" id="KW-1185">Reference proteome</keyword>
<dbReference type="Gene3D" id="2.60.120.10">
    <property type="entry name" value="Jelly Rolls"/>
    <property type="match status" value="2"/>
</dbReference>
<organism evidence="2 3">
    <name type="scientific">Tetraparma gracilis</name>
    <dbReference type="NCBI Taxonomy" id="2962635"/>
    <lineage>
        <taxon>Eukaryota</taxon>
        <taxon>Sar</taxon>
        <taxon>Stramenopiles</taxon>
        <taxon>Ochrophyta</taxon>
        <taxon>Bolidophyceae</taxon>
        <taxon>Parmales</taxon>
        <taxon>Triparmaceae</taxon>
        <taxon>Tetraparma</taxon>
    </lineage>
</organism>
<dbReference type="CDD" id="cd00038">
    <property type="entry name" value="CAP_ED"/>
    <property type="match status" value="1"/>
</dbReference>
<reference evidence="2 3" key="1">
    <citation type="journal article" date="2023" name="Commun. Biol.">
        <title>Genome analysis of Parmales, the sister group of diatoms, reveals the evolutionary specialization of diatoms from phago-mixotrophs to photoautotrophs.</title>
        <authorList>
            <person name="Ban H."/>
            <person name="Sato S."/>
            <person name="Yoshikawa S."/>
            <person name="Yamada K."/>
            <person name="Nakamura Y."/>
            <person name="Ichinomiya M."/>
            <person name="Sato N."/>
            <person name="Blanc-Mathieu R."/>
            <person name="Endo H."/>
            <person name="Kuwata A."/>
            <person name="Ogata H."/>
        </authorList>
    </citation>
    <scope>NUCLEOTIDE SEQUENCE [LARGE SCALE GENOMIC DNA]</scope>
</reference>
<evidence type="ECO:0000259" key="1">
    <source>
        <dbReference type="PROSITE" id="PS50042"/>
    </source>
</evidence>
<evidence type="ECO:0000313" key="3">
    <source>
        <dbReference type="Proteomes" id="UP001165060"/>
    </source>
</evidence>
<dbReference type="Pfam" id="PF00027">
    <property type="entry name" value="cNMP_binding"/>
    <property type="match status" value="1"/>
</dbReference>
<protein>
    <recommendedName>
        <fullName evidence="1">Cyclic nucleotide-binding domain-containing protein</fullName>
    </recommendedName>
</protein>
<sequence length="559" mass="62797">MSHFTPSEATKKTEFLHKIATRWTNTCPSISKTKNKLHLAFQSLYTRVHMFHLIEERRKKRELTSEAKNLLTKPPNKRRPPDVIKLLQWHNHTLHNIQDCSNFKTFNSIPKKSLQALYKHMFLHKELPPNTPVFTQGTSANSYYILLKGSVRLCQASEKRIKDINKTVHTTLTHSAKAPKPQPHEDDLLSGFLGKTLADIIIPNTNPPSLPVGFGGVQMMDGKLGTWDRSCVTTADSEIVVVDPAQYKAHLYADHKAKFVLAQRIVKLRMMPAFKLLVQTQIEHLAEDFVTNMYLRKTTIVDRGDPYDKIIVILSGEVDIMAYVEDPTTPGRLLSVQVVTAGSGSIIGDLERVRGSKKYMYHVLALTDVETAEMSVEQFSRNIFSNQHAAATSKLLTSGAEEKHRFHSRRIGLEMRRFAETVHQMQENKQKQRADFGGPADKLKYIKGEWEKEFARYVAQHNVVTRVRPCSDVGVRDDLYLARDPRPQSSGFLVKSRRAVRVLTNADKLPASLVVAPPPSYVSGGMRVGSAAGGRRVPMDNLVEVAPSPVAARPSTAVV</sequence>
<proteinExistence type="predicted"/>
<dbReference type="Proteomes" id="UP001165060">
    <property type="component" value="Unassembled WGS sequence"/>
</dbReference>
<dbReference type="PROSITE" id="PS50042">
    <property type="entry name" value="CNMP_BINDING_3"/>
    <property type="match status" value="2"/>
</dbReference>